<keyword evidence="4" id="KW-0812">Transmembrane</keyword>
<evidence type="ECO:0000256" key="2">
    <source>
        <dbReference type="ARBA" id="ARBA00022771"/>
    </source>
</evidence>
<keyword evidence="4" id="KW-1133">Transmembrane helix</keyword>
<keyword evidence="1" id="KW-0479">Metal-binding</keyword>
<evidence type="ECO:0000256" key="3">
    <source>
        <dbReference type="ARBA" id="ARBA00022833"/>
    </source>
</evidence>
<keyword evidence="4" id="KW-0472">Membrane</keyword>
<feature type="transmembrane region" description="Helical" evidence="4">
    <location>
        <begin position="180"/>
        <end position="203"/>
    </location>
</feature>
<dbReference type="Pfam" id="PF12906">
    <property type="entry name" value="RINGv"/>
    <property type="match status" value="1"/>
</dbReference>
<evidence type="ECO:0000313" key="6">
    <source>
        <dbReference type="EMBL" id="GAT44114.1"/>
    </source>
</evidence>
<reference evidence="6" key="1">
    <citation type="submission" date="2014-09" db="EMBL/GenBank/DDBJ databases">
        <title>Genome sequence of the luminous mushroom Mycena chlorophos for searching fungal bioluminescence genes.</title>
        <authorList>
            <person name="Tanaka Y."/>
            <person name="Kasuga D."/>
            <person name="Oba Y."/>
            <person name="Hase S."/>
            <person name="Sato K."/>
            <person name="Oba Y."/>
            <person name="Sakakibara Y."/>
        </authorList>
    </citation>
    <scope>NUCLEOTIDE SEQUENCE</scope>
</reference>
<feature type="domain" description="RING-CH-type" evidence="5">
    <location>
        <begin position="1"/>
        <end position="67"/>
    </location>
</feature>
<dbReference type="SUPFAM" id="SSF57850">
    <property type="entry name" value="RING/U-box"/>
    <property type="match status" value="1"/>
</dbReference>
<feature type="transmembrane region" description="Helical" evidence="4">
    <location>
        <begin position="223"/>
        <end position="244"/>
    </location>
</feature>
<gene>
    <name evidence="6" type="ORF">MCHLO_01755</name>
</gene>
<evidence type="ECO:0000256" key="1">
    <source>
        <dbReference type="ARBA" id="ARBA00022723"/>
    </source>
</evidence>
<dbReference type="InterPro" id="IPR011016">
    <property type="entry name" value="Znf_RING-CH"/>
</dbReference>
<accession>A0ABQ0KYW1</accession>
<keyword evidence="3" id="KW-0862">Zinc</keyword>
<sequence>MDDRQCRICLAGAEEEAVLGRLIKPCLCTGSIKYVHIRCLQRWRNSSATQSARFFNCPQCGYRYRFARTKVLGIATNPVVVGSLSALLFTALVIASSFITTFFMSYLEEPSSYYYSRSSFFSFSPFFVSPWDVFKDIVGAALRILQDEDGETFGHGSSADASAPHTEAAPGLVRALVRRFLLGLPIVGASSIVQMLLSLPVISPVHFLARYRSSRRREGSRDIATLIIVGLILIGAARALIKVYDMTQNITKRLLLRAEDAILEV</sequence>
<evidence type="ECO:0000259" key="5">
    <source>
        <dbReference type="PROSITE" id="PS51292"/>
    </source>
</evidence>
<name>A0ABQ0KYW1_MYCCL</name>
<protein>
    <recommendedName>
        <fullName evidence="5">RING-CH-type domain-containing protein</fullName>
    </recommendedName>
</protein>
<dbReference type="Gene3D" id="3.30.40.10">
    <property type="entry name" value="Zinc/RING finger domain, C3HC4 (zinc finger)"/>
    <property type="match status" value="1"/>
</dbReference>
<dbReference type="SMART" id="SM00744">
    <property type="entry name" value="RINGv"/>
    <property type="match status" value="1"/>
</dbReference>
<dbReference type="Proteomes" id="UP000815677">
    <property type="component" value="Unassembled WGS sequence"/>
</dbReference>
<dbReference type="PANTHER" id="PTHR46347:SF1">
    <property type="entry name" value="RING_FYVE_PHD ZINC FINGER SUPERFAMILY PROTEIN"/>
    <property type="match status" value="1"/>
</dbReference>
<evidence type="ECO:0000313" key="7">
    <source>
        <dbReference type="Proteomes" id="UP000815677"/>
    </source>
</evidence>
<dbReference type="EMBL" id="DF839580">
    <property type="protein sequence ID" value="GAT44114.1"/>
    <property type="molecule type" value="Genomic_DNA"/>
</dbReference>
<dbReference type="PROSITE" id="PS51292">
    <property type="entry name" value="ZF_RING_CH"/>
    <property type="match status" value="1"/>
</dbReference>
<organism evidence="6 7">
    <name type="scientific">Mycena chlorophos</name>
    <name type="common">Agaric fungus</name>
    <name type="synonym">Agaricus chlorophos</name>
    <dbReference type="NCBI Taxonomy" id="658473"/>
    <lineage>
        <taxon>Eukaryota</taxon>
        <taxon>Fungi</taxon>
        <taxon>Dikarya</taxon>
        <taxon>Basidiomycota</taxon>
        <taxon>Agaricomycotina</taxon>
        <taxon>Agaricomycetes</taxon>
        <taxon>Agaricomycetidae</taxon>
        <taxon>Agaricales</taxon>
        <taxon>Marasmiineae</taxon>
        <taxon>Mycenaceae</taxon>
        <taxon>Mycena</taxon>
    </lineage>
</organism>
<dbReference type="PANTHER" id="PTHR46347">
    <property type="entry name" value="RING/FYVE/PHD ZINC FINGER SUPERFAMILY PROTEIN"/>
    <property type="match status" value="1"/>
</dbReference>
<keyword evidence="7" id="KW-1185">Reference proteome</keyword>
<evidence type="ECO:0000256" key="4">
    <source>
        <dbReference type="SAM" id="Phobius"/>
    </source>
</evidence>
<proteinExistence type="predicted"/>
<dbReference type="InterPro" id="IPR013083">
    <property type="entry name" value="Znf_RING/FYVE/PHD"/>
</dbReference>
<dbReference type="CDD" id="cd16495">
    <property type="entry name" value="RING_CH-C4HC3_MARCH"/>
    <property type="match status" value="1"/>
</dbReference>
<keyword evidence="2" id="KW-0863">Zinc-finger</keyword>